<sequence>MGHASTPSPRRREADQSLPLGRGRLQGGGRVPGASRFQYVALAAAVTSLLAASGLGAAPAQDTRTPRCFGIRGGGAASQQDVSADWRGSGEYLNSSARFQPHRPLPLSCNHRLAARSSGTAHAVSARVPECRSPGVRSQPRRSRRGHSSRAACKEYCAPPVPLLGSWFGRVRRSAMLGGLATPPSAWILS</sequence>
<protein>
    <submittedName>
        <fullName evidence="2">Uncharacterized protein</fullName>
    </submittedName>
</protein>
<evidence type="ECO:0000256" key="1">
    <source>
        <dbReference type="SAM" id="MobiDB-lite"/>
    </source>
</evidence>
<dbReference type="EMBL" id="JANPWB010000011">
    <property type="protein sequence ID" value="KAJ1130953.1"/>
    <property type="molecule type" value="Genomic_DNA"/>
</dbReference>
<proteinExistence type="predicted"/>
<comment type="caution">
    <text evidence="2">The sequence shown here is derived from an EMBL/GenBank/DDBJ whole genome shotgun (WGS) entry which is preliminary data.</text>
</comment>
<dbReference type="Proteomes" id="UP001066276">
    <property type="component" value="Chromosome 7"/>
</dbReference>
<feature type="compositionally biased region" description="Basic residues" evidence="1">
    <location>
        <begin position="139"/>
        <end position="148"/>
    </location>
</feature>
<evidence type="ECO:0000313" key="2">
    <source>
        <dbReference type="EMBL" id="KAJ1130953.1"/>
    </source>
</evidence>
<keyword evidence="3" id="KW-1185">Reference proteome</keyword>
<name>A0AAV7PWV7_PLEWA</name>
<feature type="region of interest" description="Disordered" evidence="1">
    <location>
        <begin position="124"/>
        <end position="151"/>
    </location>
</feature>
<accession>A0AAV7PWV7</accession>
<organism evidence="2 3">
    <name type="scientific">Pleurodeles waltl</name>
    <name type="common">Iberian ribbed newt</name>
    <dbReference type="NCBI Taxonomy" id="8319"/>
    <lineage>
        <taxon>Eukaryota</taxon>
        <taxon>Metazoa</taxon>
        <taxon>Chordata</taxon>
        <taxon>Craniata</taxon>
        <taxon>Vertebrata</taxon>
        <taxon>Euteleostomi</taxon>
        <taxon>Amphibia</taxon>
        <taxon>Batrachia</taxon>
        <taxon>Caudata</taxon>
        <taxon>Salamandroidea</taxon>
        <taxon>Salamandridae</taxon>
        <taxon>Pleurodelinae</taxon>
        <taxon>Pleurodeles</taxon>
    </lineage>
</organism>
<gene>
    <name evidence="2" type="ORF">NDU88_009297</name>
</gene>
<evidence type="ECO:0000313" key="3">
    <source>
        <dbReference type="Proteomes" id="UP001066276"/>
    </source>
</evidence>
<dbReference type="AlphaFoldDB" id="A0AAV7PWV7"/>
<feature type="region of interest" description="Disordered" evidence="1">
    <location>
        <begin position="1"/>
        <end position="31"/>
    </location>
</feature>
<reference evidence="2" key="1">
    <citation type="journal article" date="2022" name="bioRxiv">
        <title>Sequencing and chromosome-scale assembly of the giantPleurodeles waltlgenome.</title>
        <authorList>
            <person name="Brown T."/>
            <person name="Elewa A."/>
            <person name="Iarovenko S."/>
            <person name="Subramanian E."/>
            <person name="Araus A.J."/>
            <person name="Petzold A."/>
            <person name="Susuki M."/>
            <person name="Suzuki K.-i.T."/>
            <person name="Hayashi T."/>
            <person name="Toyoda A."/>
            <person name="Oliveira C."/>
            <person name="Osipova E."/>
            <person name="Leigh N.D."/>
            <person name="Simon A."/>
            <person name="Yun M.H."/>
        </authorList>
    </citation>
    <scope>NUCLEOTIDE SEQUENCE</scope>
    <source>
        <strain evidence="2">20211129_DDA</strain>
        <tissue evidence="2">Liver</tissue>
    </source>
</reference>